<keyword evidence="2" id="KW-1185">Reference proteome</keyword>
<dbReference type="Proteomes" id="UP001516662">
    <property type="component" value="Unassembled WGS sequence"/>
</dbReference>
<name>A0ABR9QM00_9BACI</name>
<protein>
    <submittedName>
        <fullName evidence="1">Uncharacterized protein</fullName>
    </submittedName>
</protein>
<evidence type="ECO:0000313" key="1">
    <source>
        <dbReference type="EMBL" id="MBE4909525.1"/>
    </source>
</evidence>
<sequence length="105" mass="12137">MNYQEFYQKPLVQIGHKDAQALLSEEESHWLIAVEGTEVEKGNKRYHWKLFVFTANKDGTFDYSSPYFSTPQISCIHDAFRMATELECQCKSDNFSSYPLATQIG</sequence>
<gene>
    <name evidence="1" type="ORF">IMZ08_15850</name>
</gene>
<dbReference type="RefSeq" id="WP_193538227.1">
    <property type="nucleotide sequence ID" value="NZ_JADCLJ010000022.1"/>
</dbReference>
<dbReference type="EMBL" id="JADCLJ010000022">
    <property type="protein sequence ID" value="MBE4909525.1"/>
    <property type="molecule type" value="Genomic_DNA"/>
</dbReference>
<proteinExistence type="predicted"/>
<reference evidence="1 2" key="1">
    <citation type="submission" date="2020-10" db="EMBL/GenBank/DDBJ databases">
        <title>Bacillus sp. HD4P25, an endophyte from a halophyte.</title>
        <authorList>
            <person name="Sun J.-Q."/>
        </authorList>
    </citation>
    <scope>NUCLEOTIDE SEQUENCE [LARGE SCALE GENOMIC DNA]</scope>
    <source>
        <strain evidence="1 2">YIM 93174</strain>
    </source>
</reference>
<organism evidence="1 2">
    <name type="scientific">Litchfieldia luteola</name>
    <dbReference type="NCBI Taxonomy" id="682179"/>
    <lineage>
        <taxon>Bacteria</taxon>
        <taxon>Bacillati</taxon>
        <taxon>Bacillota</taxon>
        <taxon>Bacilli</taxon>
        <taxon>Bacillales</taxon>
        <taxon>Bacillaceae</taxon>
        <taxon>Litchfieldia</taxon>
    </lineage>
</organism>
<accession>A0ABR9QM00</accession>
<comment type="caution">
    <text evidence="1">The sequence shown here is derived from an EMBL/GenBank/DDBJ whole genome shotgun (WGS) entry which is preliminary data.</text>
</comment>
<evidence type="ECO:0000313" key="2">
    <source>
        <dbReference type="Proteomes" id="UP001516662"/>
    </source>
</evidence>